<dbReference type="InterPro" id="IPR004589">
    <property type="entry name" value="DNA_helicase_ATP-dep_RecQ"/>
</dbReference>
<comment type="cofactor">
    <cofactor evidence="1">
        <name>Zn(2+)</name>
        <dbReference type="ChEBI" id="CHEBI:29105"/>
    </cofactor>
</comment>
<name>A0AA36D281_9BILA</name>
<comment type="catalytic activity">
    <reaction evidence="14">
        <text>ATP + H2O = ADP + phosphate + H(+)</text>
        <dbReference type="Rhea" id="RHEA:13065"/>
        <dbReference type="ChEBI" id="CHEBI:15377"/>
        <dbReference type="ChEBI" id="CHEBI:15378"/>
        <dbReference type="ChEBI" id="CHEBI:30616"/>
        <dbReference type="ChEBI" id="CHEBI:43474"/>
        <dbReference type="ChEBI" id="CHEBI:456216"/>
    </reaction>
</comment>
<gene>
    <name evidence="21" type="ORF">MSPICULIGERA_LOCUS16495</name>
</gene>
<dbReference type="AlphaFoldDB" id="A0AA36D281"/>
<dbReference type="InterPro" id="IPR010997">
    <property type="entry name" value="HRDC-like_sf"/>
</dbReference>
<dbReference type="InterPro" id="IPR014001">
    <property type="entry name" value="Helicase_ATP-bd"/>
</dbReference>
<keyword evidence="5" id="KW-0378">Hydrolase</keyword>
<keyword evidence="10" id="KW-0539">Nucleus</keyword>
<evidence type="ECO:0000256" key="14">
    <source>
        <dbReference type="ARBA" id="ARBA00049360"/>
    </source>
</evidence>
<evidence type="ECO:0000256" key="17">
    <source>
        <dbReference type="SAM" id="MobiDB-lite"/>
    </source>
</evidence>
<dbReference type="GO" id="GO:0043138">
    <property type="term" value="F:3'-5' DNA helicase activity"/>
    <property type="evidence" value="ECO:0007669"/>
    <property type="project" value="UniProtKB-EC"/>
</dbReference>
<comment type="subcellular location">
    <subcellularLocation>
        <location evidence="2">Nucleus</location>
    </subcellularLocation>
</comment>
<evidence type="ECO:0000256" key="8">
    <source>
        <dbReference type="ARBA" id="ARBA00023125"/>
    </source>
</evidence>
<dbReference type="InterPro" id="IPR011545">
    <property type="entry name" value="DEAD/DEAH_box_helicase_dom"/>
</dbReference>
<dbReference type="Gene3D" id="1.10.150.80">
    <property type="entry name" value="HRDC domain"/>
    <property type="match status" value="1"/>
</dbReference>
<dbReference type="SUPFAM" id="SSF46785">
    <property type="entry name" value="Winged helix' DNA-binding domain"/>
    <property type="match status" value="1"/>
</dbReference>
<dbReference type="SMART" id="SM00341">
    <property type="entry name" value="HRDC"/>
    <property type="match status" value="1"/>
</dbReference>
<comment type="caution">
    <text evidence="21">The sequence shown here is derived from an EMBL/GenBank/DDBJ whole genome shotgun (WGS) entry which is preliminary data.</text>
</comment>
<comment type="similarity">
    <text evidence="3">Belongs to the helicase family. RecQ subfamily.</text>
</comment>
<dbReference type="FunFam" id="3.40.50.300:FF:000296">
    <property type="entry name" value="ATP-dependent DNA helicase RecQ"/>
    <property type="match status" value="1"/>
</dbReference>
<feature type="region of interest" description="Disordered" evidence="17">
    <location>
        <begin position="149"/>
        <end position="189"/>
    </location>
</feature>
<evidence type="ECO:0000256" key="3">
    <source>
        <dbReference type="ARBA" id="ARBA00005446"/>
    </source>
</evidence>
<dbReference type="InterPro" id="IPR036390">
    <property type="entry name" value="WH_DNA-bd_sf"/>
</dbReference>
<feature type="domain" description="Helicase C-terminal" evidence="20">
    <location>
        <begin position="510"/>
        <end position="655"/>
    </location>
</feature>
<dbReference type="Proteomes" id="UP001177023">
    <property type="component" value="Unassembled WGS sequence"/>
</dbReference>
<dbReference type="PROSITE" id="PS51192">
    <property type="entry name" value="HELICASE_ATP_BIND_1"/>
    <property type="match status" value="1"/>
</dbReference>
<evidence type="ECO:0000256" key="7">
    <source>
        <dbReference type="ARBA" id="ARBA00022840"/>
    </source>
</evidence>
<keyword evidence="7" id="KW-0067">ATP-binding</keyword>
<evidence type="ECO:0000313" key="22">
    <source>
        <dbReference type="Proteomes" id="UP001177023"/>
    </source>
</evidence>
<dbReference type="InterPro" id="IPR044876">
    <property type="entry name" value="HRDC_dom_sf"/>
</dbReference>
<evidence type="ECO:0000256" key="13">
    <source>
        <dbReference type="ARBA" id="ARBA00044542"/>
    </source>
</evidence>
<dbReference type="SMART" id="SM00490">
    <property type="entry name" value="HELICc"/>
    <property type="match status" value="1"/>
</dbReference>
<dbReference type="PROSITE" id="PS51194">
    <property type="entry name" value="HELICASE_CTER"/>
    <property type="match status" value="1"/>
</dbReference>
<dbReference type="GO" id="GO:0006260">
    <property type="term" value="P:DNA replication"/>
    <property type="evidence" value="ECO:0007669"/>
    <property type="project" value="InterPro"/>
</dbReference>
<keyword evidence="8" id="KW-0238">DNA-binding</keyword>
<dbReference type="InterPro" id="IPR002121">
    <property type="entry name" value="HRDC_dom"/>
</dbReference>
<evidence type="ECO:0000256" key="5">
    <source>
        <dbReference type="ARBA" id="ARBA00022801"/>
    </source>
</evidence>
<feature type="domain" description="Helicase ATP-binding" evidence="19">
    <location>
        <begin position="308"/>
        <end position="485"/>
    </location>
</feature>
<sequence>MPSDDSNAYQFRPRVQHNRFSFVIPDPNFKIPKFMCCNDYHSGVPTAVNMTDTFDTYAFDRAVSAGNLSVRKHGDETRNNFYDNYRTGDDTYKNAVEITSTGLGLADDPSYHSYSYDDMLEKSEPEEISIQSLRKRARQDHAVLHDPMDESFNMDFRGPHHDDEPMDQTPSFLKPNNPAPNDGYDSFDDEPMQQAIFDSFDNEPAPEALFDDFDDDVGAADPGYDSFDDMPSTSNVAQNQQPDVIITQQGDRQRKDMHGQFRGFLKDDSDAFEDEGAILGVDMKQRLYATLKDKFGFNSFRHRQKHAIAAILSNHDVFVLMPTGAGKSLCYQLPAILSPGVTVVISPLRSLIEDQRVKMRELDITCEALTADLSEAQANQIYDRLSMDPPDIKLLYVTPEKIAASAKLLSRFAALHRRGYLSRFVIDEAHCVSQWGHDFRPDYTKLTSLRDNYKNPDVPIVALTATATPKTVTDTKDHLGIPNAKFFISSFVRTNLKYDLVPKSAKTAVKMVEKMKQLYPGKAGIIYCLSRAECDKVAIMLRKSGFSADVYHAGLTDKKRVEVQHKWIGNKFDVICATIAFGMGIDKADVRFVIHYSLPKSIEGYYQETGRAGRDGLPSYCCLLYSYQDSIRLRRMVEGEDSRSGVRNMHLQSIIQMLQYAEAVTTCRRKMLVEHFGEVFDAATCATSTTPCDVCERLCKNPNLYKMYDLSDEAVYVLEAISKSRTITLTQLAQAYRGNLKTQKGPNFLNNHALFGRGKSMSEIDALRFMHALVFEGYIHERLFVNKMEAVIGYAELTPKGRAVADHRAKAKLYLHIAEEVKSRKSVAAQNDVVSINMVVVSEAEVLKERYRIKHKDIFERCLSGVRAKIEELATEFGFNSAATIISRDGLEQLAAVMPRTNTDLLKIDSMTNMKVSRFGGRIMEILKPFWDEVDAREENEMRAQLTNMKNSNIVLGGFSSPPRPTQSDVPSSSRPAFRGRYTSRGRGGKKRTPHQTRGSQSSGGARRGGKSSTARRGGLNPKMFPV</sequence>
<keyword evidence="22" id="KW-1185">Reference proteome</keyword>
<dbReference type="PANTHER" id="PTHR13710:SF153">
    <property type="entry name" value="RECQ-LIKE DNA HELICASE BLM"/>
    <property type="match status" value="1"/>
</dbReference>
<evidence type="ECO:0000256" key="4">
    <source>
        <dbReference type="ARBA" id="ARBA00022741"/>
    </source>
</evidence>
<feature type="compositionally biased region" description="Basic residues" evidence="17">
    <location>
        <begin position="982"/>
        <end position="995"/>
    </location>
</feature>
<dbReference type="GO" id="GO:0009378">
    <property type="term" value="F:four-way junction helicase activity"/>
    <property type="evidence" value="ECO:0007669"/>
    <property type="project" value="TreeGrafter"/>
</dbReference>
<dbReference type="GO" id="GO:0005694">
    <property type="term" value="C:chromosome"/>
    <property type="evidence" value="ECO:0007669"/>
    <property type="project" value="TreeGrafter"/>
</dbReference>
<accession>A0AA36D281</accession>
<dbReference type="GO" id="GO:0000724">
    <property type="term" value="P:double-strand break repair via homologous recombination"/>
    <property type="evidence" value="ECO:0007669"/>
    <property type="project" value="TreeGrafter"/>
</dbReference>
<dbReference type="PROSITE" id="PS00690">
    <property type="entry name" value="DEAH_ATP_HELICASE"/>
    <property type="match status" value="1"/>
</dbReference>
<evidence type="ECO:0000256" key="10">
    <source>
        <dbReference type="ARBA" id="ARBA00023242"/>
    </source>
</evidence>
<dbReference type="GO" id="GO:0003677">
    <property type="term" value="F:DNA binding"/>
    <property type="evidence" value="ECO:0007669"/>
    <property type="project" value="UniProtKB-KW"/>
</dbReference>
<evidence type="ECO:0000256" key="1">
    <source>
        <dbReference type="ARBA" id="ARBA00001947"/>
    </source>
</evidence>
<dbReference type="InterPro" id="IPR002464">
    <property type="entry name" value="DNA/RNA_helicase_DEAH_CS"/>
</dbReference>
<dbReference type="Gene3D" id="3.40.50.300">
    <property type="entry name" value="P-loop containing nucleotide triphosphate hydrolases"/>
    <property type="match status" value="2"/>
</dbReference>
<dbReference type="Pfam" id="PF00271">
    <property type="entry name" value="Helicase_C"/>
    <property type="match status" value="1"/>
</dbReference>
<keyword evidence="9" id="KW-0413">Isomerase</keyword>
<dbReference type="InterPro" id="IPR032284">
    <property type="entry name" value="RecQ_Zn-bd"/>
</dbReference>
<dbReference type="SUPFAM" id="SSF47819">
    <property type="entry name" value="HRDC-like"/>
    <property type="match status" value="1"/>
</dbReference>
<evidence type="ECO:0000256" key="12">
    <source>
        <dbReference type="ARBA" id="ARBA00034808"/>
    </source>
</evidence>
<dbReference type="InterPro" id="IPR027417">
    <property type="entry name" value="P-loop_NTPase"/>
</dbReference>
<evidence type="ECO:0000256" key="16">
    <source>
        <dbReference type="ARBA" id="ARBA00076271"/>
    </source>
</evidence>
<evidence type="ECO:0000259" key="18">
    <source>
        <dbReference type="PROSITE" id="PS50967"/>
    </source>
</evidence>
<dbReference type="Gene3D" id="1.10.10.10">
    <property type="entry name" value="Winged helix-like DNA-binding domain superfamily/Winged helix DNA-binding domain"/>
    <property type="match status" value="1"/>
</dbReference>
<proteinExistence type="inferred from homology"/>
<dbReference type="Pfam" id="PF09382">
    <property type="entry name" value="RQC"/>
    <property type="match status" value="1"/>
</dbReference>
<dbReference type="GO" id="GO:0016787">
    <property type="term" value="F:hydrolase activity"/>
    <property type="evidence" value="ECO:0007669"/>
    <property type="project" value="UniProtKB-KW"/>
</dbReference>
<dbReference type="InterPro" id="IPR018982">
    <property type="entry name" value="RQC_domain"/>
</dbReference>
<reference evidence="21" key="1">
    <citation type="submission" date="2023-06" db="EMBL/GenBank/DDBJ databases">
        <authorList>
            <person name="Delattre M."/>
        </authorList>
    </citation>
    <scope>NUCLEOTIDE SEQUENCE</scope>
    <source>
        <strain evidence="21">AF72</strain>
    </source>
</reference>
<dbReference type="SMART" id="SM00956">
    <property type="entry name" value="RQC"/>
    <property type="match status" value="1"/>
</dbReference>
<dbReference type="NCBIfam" id="TIGR00614">
    <property type="entry name" value="recQ_fam"/>
    <property type="match status" value="1"/>
</dbReference>
<dbReference type="GO" id="GO:0005524">
    <property type="term" value="F:ATP binding"/>
    <property type="evidence" value="ECO:0007669"/>
    <property type="project" value="UniProtKB-KW"/>
</dbReference>
<keyword evidence="6" id="KW-0347">Helicase</keyword>
<dbReference type="Pfam" id="PF00570">
    <property type="entry name" value="HRDC"/>
    <property type="match status" value="1"/>
</dbReference>
<evidence type="ECO:0000256" key="2">
    <source>
        <dbReference type="ARBA" id="ARBA00004123"/>
    </source>
</evidence>
<evidence type="ECO:0000256" key="6">
    <source>
        <dbReference type="ARBA" id="ARBA00022806"/>
    </source>
</evidence>
<evidence type="ECO:0000313" key="21">
    <source>
        <dbReference type="EMBL" id="CAJ0578234.1"/>
    </source>
</evidence>
<feature type="compositionally biased region" description="Low complexity" evidence="17">
    <location>
        <begin position="996"/>
        <end position="1019"/>
    </location>
</feature>
<dbReference type="InterPro" id="IPR001650">
    <property type="entry name" value="Helicase_C-like"/>
</dbReference>
<dbReference type="EMBL" id="CATQJA010002653">
    <property type="protein sequence ID" value="CAJ0578234.1"/>
    <property type="molecule type" value="Genomic_DNA"/>
</dbReference>
<organism evidence="21 22">
    <name type="scientific">Mesorhabditis spiculigera</name>
    <dbReference type="NCBI Taxonomy" id="96644"/>
    <lineage>
        <taxon>Eukaryota</taxon>
        <taxon>Metazoa</taxon>
        <taxon>Ecdysozoa</taxon>
        <taxon>Nematoda</taxon>
        <taxon>Chromadorea</taxon>
        <taxon>Rhabditida</taxon>
        <taxon>Rhabditina</taxon>
        <taxon>Rhabditomorpha</taxon>
        <taxon>Rhabditoidea</taxon>
        <taxon>Rhabditidae</taxon>
        <taxon>Mesorhabditinae</taxon>
        <taxon>Mesorhabditis</taxon>
    </lineage>
</organism>
<dbReference type="Pfam" id="PF16124">
    <property type="entry name" value="RecQ_Zn_bind"/>
    <property type="match status" value="1"/>
</dbReference>
<dbReference type="PROSITE" id="PS50967">
    <property type="entry name" value="HRDC"/>
    <property type="match status" value="1"/>
</dbReference>
<evidence type="ECO:0000259" key="19">
    <source>
        <dbReference type="PROSITE" id="PS51192"/>
    </source>
</evidence>
<evidence type="ECO:0000259" key="20">
    <source>
        <dbReference type="PROSITE" id="PS51194"/>
    </source>
</evidence>
<evidence type="ECO:0000256" key="11">
    <source>
        <dbReference type="ARBA" id="ARBA00034617"/>
    </source>
</evidence>
<feature type="compositionally biased region" description="Polar residues" evidence="17">
    <location>
        <begin position="966"/>
        <end position="975"/>
    </location>
</feature>
<feature type="region of interest" description="Disordered" evidence="17">
    <location>
        <begin position="953"/>
        <end position="1027"/>
    </location>
</feature>
<feature type="non-terminal residue" evidence="21">
    <location>
        <position position="1"/>
    </location>
</feature>
<dbReference type="InterPro" id="IPR036388">
    <property type="entry name" value="WH-like_DNA-bd_sf"/>
</dbReference>
<dbReference type="PANTHER" id="PTHR13710">
    <property type="entry name" value="DNA HELICASE RECQ FAMILY MEMBER"/>
    <property type="match status" value="1"/>
</dbReference>
<evidence type="ECO:0000256" key="15">
    <source>
        <dbReference type="ARBA" id="ARBA00076065"/>
    </source>
</evidence>
<dbReference type="GO" id="GO:0005634">
    <property type="term" value="C:nucleus"/>
    <property type="evidence" value="ECO:0007669"/>
    <property type="project" value="UniProtKB-SubCell"/>
</dbReference>
<comment type="catalytic activity">
    <reaction evidence="11">
        <text>Couples ATP hydrolysis with the unwinding of duplex DNA by translocating in the 3'-5' direction.</text>
        <dbReference type="EC" id="5.6.2.4"/>
    </reaction>
</comment>
<dbReference type="SUPFAM" id="SSF52540">
    <property type="entry name" value="P-loop containing nucleoside triphosphate hydrolases"/>
    <property type="match status" value="1"/>
</dbReference>
<protein>
    <recommendedName>
        <fullName evidence="12">DNA 3'-5' helicase</fullName>
        <ecNumber evidence="12">5.6.2.4</ecNumber>
    </recommendedName>
    <alternativeName>
        <fullName evidence="15">Bloom syndrome protein homolog</fullName>
    </alternativeName>
    <alternativeName>
        <fullName evidence="13">DNA 3'-5' helicase BLM</fullName>
    </alternativeName>
    <alternativeName>
        <fullName evidence="16">RecQ helicase homolog</fullName>
    </alternativeName>
</protein>
<dbReference type="GO" id="GO:0007131">
    <property type="term" value="P:reciprocal meiotic recombination"/>
    <property type="evidence" value="ECO:0007669"/>
    <property type="project" value="UniProtKB-ARBA"/>
</dbReference>
<dbReference type="Pfam" id="PF00270">
    <property type="entry name" value="DEAD"/>
    <property type="match status" value="1"/>
</dbReference>
<evidence type="ECO:0000256" key="9">
    <source>
        <dbReference type="ARBA" id="ARBA00023235"/>
    </source>
</evidence>
<dbReference type="SMART" id="SM00487">
    <property type="entry name" value="DEXDc"/>
    <property type="match status" value="1"/>
</dbReference>
<feature type="domain" description="HRDC" evidence="18">
    <location>
        <begin position="856"/>
        <end position="937"/>
    </location>
</feature>
<dbReference type="CDD" id="cd18794">
    <property type="entry name" value="SF2_C_RecQ"/>
    <property type="match status" value="1"/>
</dbReference>
<dbReference type="FunFam" id="3.40.50.300:FF:000340">
    <property type="entry name" value="Bloom syndrome, RecQ helicase"/>
    <property type="match status" value="1"/>
</dbReference>
<dbReference type="EC" id="5.6.2.4" evidence="12"/>
<dbReference type="GO" id="GO:0005737">
    <property type="term" value="C:cytoplasm"/>
    <property type="evidence" value="ECO:0007669"/>
    <property type="project" value="TreeGrafter"/>
</dbReference>
<keyword evidence="4" id="KW-0547">Nucleotide-binding</keyword>
<dbReference type="FunFam" id="1.10.150.80:FF:000019">
    <property type="entry name" value="ATP-dependent DNA helicase"/>
    <property type="match status" value="1"/>
</dbReference>